<dbReference type="SUPFAM" id="SSF109854">
    <property type="entry name" value="DinB/YfiT-like putative metalloenzymes"/>
    <property type="match status" value="1"/>
</dbReference>
<protein>
    <submittedName>
        <fullName evidence="2">Uncharacterized protein (TIGR03083 family)</fullName>
    </submittedName>
</protein>
<dbReference type="EMBL" id="SNXZ01000003">
    <property type="protein sequence ID" value="TDP97415.1"/>
    <property type="molecule type" value="Genomic_DNA"/>
</dbReference>
<dbReference type="Proteomes" id="UP000295444">
    <property type="component" value="Unassembled WGS sequence"/>
</dbReference>
<sequence>MDGTTLRASLATCTDYLDALPPDAWAADVPFMKQTVSGTVLHIAQCLLWYSVDLSAGPPELPTVELQVKTDVPPADALRTLTTAARLLAAAVDAATPDARGWHPAGLADASGFAAMGCDELLVHTGDIGTALGVPFQPPDALAAATLHRLFPWAPEVEPWPGLLWANDRMDLPDRPRPGRGWVWHCAPLSEWDGQVPVWAG</sequence>
<dbReference type="RefSeq" id="WP_133850623.1">
    <property type="nucleotide sequence ID" value="NZ_SNXZ01000003.1"/>
</dbReference>
<dbReference type="InterPro" id="IPR024344">
    <property type="entry name" value="MDMPI_metal-binding"/>
</dbReference>
<gene>
    <name evidence="2" type="ORF">EV186_103379</name>
</gene>
<comment type="caution">
    <text evidence="2">The sequence shown here is derived from an EMBL/GenBank/DDBJ whole genome shotgun (WGS) entry which is preliminary data.</text>
</comment>
<evidence type="ECO:0000313" key="2">
    <source>
        <dbReference type="EMBL" id="TDP97415.1"/>
    </source>
</evidence>
<dbReference type="OrthoDB" id="4453346at2"/>
<organism evidence="2 3">
    <name type="scientific">Labedaea rhizosphaerae</name>
    <dbReference type="NCBI Taxonomy" id="598644"/>
    <lineage>
        <taxon>Bacteria</taxon>
        <taxon>Bacillati</taxon>
        <taxon>Actinomycetota</taxon>
        <taxon>Actinomycetes</taxon>
        <taxon>Pseudonocardiales</taxon>
        <taxon>Pseudonocardiaceae</taxon>
        <taxon>Labedaea</taxon>
    </lineage>
</organism>
<dbReference type="Gene3D" id="1.20.120.450">
    <property type="entry name" value="dinb family like domain"/>
    <property type="match status" value="1"/>
</dbReference>
<reference evidence="2 3" key="1">
    <citation type="submission" date="2019-03" db="EMBL/GenBank/DDBJ databases">
        <title>Genomic Encyclopedia of Type Strains, Phase IV (KMG-IV): sequencing the most valuable type-strain genomes for metagenomic binning, comparative biology and taxonomic classification.</title>
        <authorList>
            <person name="Goeker M."/>
        </authorList>
    </citation>
    <scope>NUCLEOTIDE SEQUENCE [LARGE SCALE GENOMIC DNA]</scope>
    <source>
        <strain evidence="2 3">DSM 45361</strain>
    </source>
</reference>
<dbReference type="AlphaFoldDB" id="A0A4R6SE65"/>
<accession>A0A4R6SE65</accession>
<proteinExistence type="predicted"/>
<feature type="domain" description="Mycothiol-dependent maleylpyruvate isomerase metal-binding" evidence="1">
    <location>
        <begin position="6"/>
        <end position="128"/>
    </location>
</feature>
<dbReference type="GO" id="GO:0046872">
    <property type="term" value="F:metal ion binding"/>
    <property type="evidence" value="ECO:0007669"/>
    <property type="project" value="InterPro"/>
</dbReference>
<name>A0A4R6SE65_LABRH</name>
<keyword evidence="3" id="KW-1185">Reference proteome</keyword>
<dbReference type="InterPro" id="IPR034660">
    <property type="entry name" value="DinB/YfiT-like"/>
</dbReference>
<evidence type="ECO:0000313" key="3">
    <source>
        <dbReference type="Proteomes" id="UP000295444"/>
    </source>
</evidence>
<dbReference type="Pfam" id="PF11716">
    <property type="entry name" value="MDMPI_N"/>
    <property type="match status" value="1"/>
</dbReference>
<evidence type="ECO:0000259" key="1">
    <source>
        <dbReference type="Pfam" id="PF11716"/>
    </source>
</evidence>